<dbReference type="PROSITE" id="PS51085">
    <property type="entry name" value="2FE2S_FER_2"/>
    <property type="match status" value="1"/>
</dbReference>
<reference evidence="2 3" key="1">
    <citation type="submission" date="2022-06" db="EMBL/GenBank/DDBJ databases">
        <title>Isolation of gut microbiota from human fecal samples.</title>
        <authorList>
            <person name="Pamer E.G."/>
            <person name="Barat B."/>
            <person name="Waligurski E."/>
            <person name="Medina S."/>
            <person name="Paddock L."/>
            <person name="Mostad J."/>
        </authorList>
    </citation>
    <scope>NUCLEOTIDE SEQUENCE [LARGE SCALE GENOMIC DNA]</scope>
    <source>
        <strain evidence="2 3">DFI.9.73</strain>
    </source>
</reference>
<dbReference type="PANTHER" id="PTHR42895">
    <property type="entry name" value="IRON-SULFUR CLUSTER-BINDING PROTEIN-RELATED"/>
    <property type="match status" value="1"/>
</dbReference>
<evidence type="ECO:0000313" key="2">
    <source>
        <dbReference type="EMBL" id="MCQ4838334.1"/>
    </source>
</evidence>
<proteinExistence type="predicted"/>
<dbReference type="Pfam" id="PF14574">
    <property type="entry name" value="RACo_C_ter"/>
    <property type="match status" value="1"/>
</dbReference>
<dbReference type="InterPro" id="IPR041414">
    <property type="entry name" value="Raco-like_middle"/>
</dbReference>
<dbReference type="InterPro" id="IPR052911">
    <property type="entry name" value="Corrinoid_activation_enz"/>
</dbReference>
<dbReference type="InterPro" id="IPR036010">
    <property type="entry name" value="2Fe-2S_ferredoxin-like_sf"/>
</dbReference>
<evidence type="ECO:0000259" key="1">
    <source>
        <dbReference type="PROSITE" id="PS51085"/>
    </source>
</evidence>
<dbReference type="CDD" id="cd00207">
    <property type="entry name" value="fer2"/>
    <property type="match status" value="1"/>
</dbReference>
<dbReference type="EMBL" id="JANFZH010000001">
    <property type="protein sequence ID" value="MCQ4838334.1"/>
    <property type="molecule type" value="Genomic_DNA"/>
</dbReference>
<dbReference type="InterPro" id="IPR001041">
    <property type="entry name" value="2Fe-2S_ferredoxin-type"/>
</dbReference>
<accession>A0ABT1RUJ0</accession>
<name>A0ABT1RUJ0_9FIRM</name>
<dbReference type="Gene3D" id="3.30.420.480">
    <property type="entry name" value="Domain of unknown function (DUF4445)"/>
    <property type="match status" value="1"/>
</dbReference>
<dbReference type="Pfam" id="PF00111">
    <property type="entry name" value="Fer2"/>
    <property type="match status" value="1"/>
</dbReference>
<dbReference type="Pfam" id="PF17651">
    <property type="entry name" value="Raco_middle"/>
    <property type="match status" value="1"/>
</dbReference>
<gene>
    <name evidence="2" type="ORF">NE695_00215</name>
</gene>
<evidence type="ECO:0000313" key="3">
    <source>
        <dbReference type="Proteomes" id="UP001524473"/>
    </source>
</evidence>
<keyword evidence="3" id="KW-1185">Reference proteome</keyword>
<organism evidence="2 3">
    <name type="scientific">Neglectibacter timonensis</name>
    <dbReference type="NCBI Taxonomy" id="1776382"/>
    <lineage>
        <taxon>Bacteria</taxon>
        <taxon>Bacillati</taxon>
        <taxon>Bacillota</taxon>
        <taxon>Clostridia</taxon>
        <taxon>Eubacteriales</taxon>
        <taxon>Oscillospiraceae</taxon>
        <taxon>Neglectibacter</taxon>
    </lineage>
</organism>
<protein>
    <submittedName>
        <fullName evidence="2">ASKHA domain-containing protein</fullName>
    </submittedName>
</protein>
<dbReference type="PANTHER" id="PTHR42895:SF1">
    <property type="entry name" value="IRON-SULFUR CLUSTER PROTEIN"/>
    <property type="match status" value="1"/>
</dbReference>
<comment type="caution">
    <text evidence="2">The sequence shown here is derived from an EMBL/GenBank/DDBJ whole genome shotgun (WGS) entry which is preliminary data.</text>
</comment>
<dbReference type="GeneID" id="90532378"/>
<feature type="domain" description="2Fe-2S ferredoxin-type" evidence="1">
    <location>
        <begin position="2"/>
        <end position="96"/>
    </location>
</feature>
<dbReference type="SUPFAM" id="SSF54292">
    <property type="entry name" value="2Fe-2S ferredoxin-like"/>
    <property type="match status" value="1"/>
</dbReference>
<dbReference type="Gene3D" id="3.10.20.30">
    <property type="match status" value="1"/>
</dbReference>
<dbReference type="InterPro" id="IPR027980">
    <property type="entry name" value="RACo_C"/>
</dbReference>
<dbReference type="InterPro" id="IPR042259">
    <property type="entry name" value="Raco-like_middle_sf"/>
</dbReference>
<dbReference type="Proteomes" id="UP001524473">
    <property type="component" value="Unassembled WGS sequence"/>
</dbReference>
<sequence>MFQITIHSGTNDLTLQYQKPTLLASVLQEAGMDFSMPCGGKGTCGKCRVTARGALSEPGEQEKRILGEALQAGVRLACMTTALGDTELFLASRDSVVLSEGELPDFVLEPEGKGLGVAVDVGTTTVAVYLYDLGIGRLLGEDSFPNPQALYGADVISRIQKALEGEAEALRSCLLIRLRESFLRLCAGQDQDSGMVENVVVTGNTTMLYLLFGESTEPLSHAPFEVREFYGRTLKPSALGIPEFGRARVTVPPLVSAFVGSDIMSAVLSSGMTRRRGLSLLIDVGTNGEMALWDGEKLFCCSTAAGPAFEGAGISMGMNAAPGAVSGVRLREGRLEYTVIGGGEAAGICGSGLIDAMAALLRAGLVDETGCVDEENEPYSLLLTEQDGEPAVRIGDSGILLTQKDIREIQLAKAAICAGVRSLAHEAGRKVDEVEELLLAGGFGSFINCESAGRIGLIPPELAQKARAVGNAAGMGAVLELLSLPCREESRGIAARAELLELSSSPYFMEQYVDSMLF</sequence>
<dbReference type="RefSeq" id="WP_066863745.1">
    <property type="nucleotide sequence ID" value="NZ_CABKVV010000013.1"/>
</dbReference>
<dbReference type="InterPro" id="IPR012675">
    <property type="entry name" value="Beta-grasp_dom_sf"/>
</dbReference>